<reference evidence="4" key="1">
    <citation type="journal article" date="2023" name="Science">
        <title>Genome structures resolve the early diversification of teleost fishes.</title>
        <authorList>
            <person name="Parey E."/>
            <person name="Louis A."/>
            <person name="Montfort J."/>
            <person name="Bouchez O."/>
            <person name="Roques C."/>
            <person name="Iampietro C."/>
            <person name="Lluch J."/>
            <person name="Castinel A."/>
            <person name="Donnadieu C."/>
            <person name="Desvignes T."/>
            <person name="Floi Bucao C."/>
            <person name="Jouanno E."/>
            <person name="Wen M."/>
            <person name="Mejri S."/>
            <person name="Dirks R."/>
            <person name="Jansen H."/>
            <person name="Henkel C."/>
            <person name="Chen W.J."/>
            <person name="Zahm M."/>
            <person name="Cabau C."/>
            <person name="Klopp C."/>
            <person name="Thompson A.W."/>
            <person name="Robinson-Rechavi M."/>
            <person name="Braasch I."/>
            <person name="Lecointre G."/>
            <person name="Bobe J."/>
            <person name="Postlethwait J.H."/>
            <person name="Berthelot C."/>
            <person name="Roest Crollius H."/>
            <person name="Guiguen Y."/>
        </authorList>
    </citation>
    <scope>NUCLEOTIDE SEQUENCE</scope>
    <source>
        <strain evidence="4">WJC10195</strain>
    </source>
</reference>
<dbReference type="EMBL" id="JAINUF010000012">
    <property type="protein sequence ID" value="KAJ8345218.1"/>
    <property type="molecule type" value="Genomic_DNA"/>
</dbReference>
<feature type="transmembrane region" description="Helical" evidence="2">
    <location>
        <begin position="77"/>
        <end position="100"/>
    </location>
</feature>
<evidence type="ECO:0000256" key="1">
    <source>
        <dbReference type="PROSITE-ProRule" id="PRU00325"/>
    </source>
</evidence>
<dbReference type="PANTHER" id="PTHR47456:SF4">
    <property type="entry name" value="SWIM-TYPE DOMAIN-CONTAINING PROTEIN"/>
    <property type="match status" value="1"/>
</dbReference>
<evidence type="ECO:0000259" key="3">
    <source>
        <dbReference type="PROSITE" id="PS50966"/>
    </source>
</evidence>
<evidence type="ECO:0000313" key="5">
    <source>
        <dbReference type="Proteomes" id="UP001152622"/>
    </source>
</evidence>
<protein>
    <recommendedName>
        <fullName evidence="3">SWIM-type domain-containing protein</fullName>
    </recommendedName>
</protein>
<dbReference type="GO" id="GO:0008270">
    <property type="term" value="F:zinc ion binding"/>
    <property type="evidence" value="ECO:0007669"/>
    <property type="project" value="UniProtKB-KW"/>
</dbReference>
<accession>A0A9Q1EUE1</accession>
<dbReference type="Pfam" id="PF21056">
    <property type="entry name" value="ZSWIM1-3_RNaseH-like"/>
    <property type="match status" value="1"/>
</dbReference>
<dbReference type="AlphaFoldDB" id="A0A9Q1EUE1"/>
<keyword evidence="1" id="KW-0863">Zinc-finger</keyword>
<dbReference type="Pfam" id="PF04434">
    <property type="entry name" value="SWIM"/>
    <property type="match status" value="1"/>
</dbReference>
<evidence type="ECO:0000313" key="4">
    <source>
        <dbReference type="EMBL" id="KAJ8345218.1"/>
    </source>
</evidence>
<evidence type="ECO:0000256" key="2">
    <source>
        <dbReference type="SAM" id="Phobius"/>
    </source>
</evidence>
<proteinExistence type="predicted"/>
<dbReference type="OrthoDB" id="5984937at2759"/>
<keyword evidence="2" id="KW-0472">Membrane</keyword>
<gene>
    <name evidence="4" type="ORF">SKAU_G00294110</name>
</gene>
<sequence length="513" mass="59954">MARARDQTRHSKIDQVNLEALFQKWRAATPEDKFLLRLHTEEATFLLCYQTAWQMRLLNLYGTDLCLFDATYRTTRYALPLFFLCVRTNVCYIVVGVMVVQEETTEAIKEGLEVFKYWNTDWKPAHFMVDYSIAEIKAVESVFEGTKAVLWDFHREKAWGEWIRKQDHQVSNKEDALAKMRAIARADTTDQYEEAVKALMDSPNWKENHSFRSWFSDTWLTEAKRWVAVFKAETLNIAITTNNGIEHQNETFKHKYLKAYKDSTLSEMLEIVVHTYIPELRKKYIEGNVKSLSSYRRHKANVPRFLWDRPTDLVRHIMSRTDSSLSERHVVQLSDGIFSVKSETHEGKSYQLAFGTKDSLPSCQCDDWRRYKLPCKHFCAVFQYVPGWTWQQLSPIYREHPLLNLDATCCSMTPVSGDEWGTEAVSQPVTCEETHVTSDYGLPPRRRARKMDLRRKCVNLNKQILDKIYVTEDEDTLEELSEKLSTLLKDLTPLTSNEDGMPLHLEAKRVRVS</sequence>
<organism evidence="4 5">
    <name type="scientific">Synaphobranchus kaupii</name>
    <name type="common">Kaup's arrowtooth eel</name>
    <dbReference type="NCBI Taxonomy" id="118154"/>
    <lineage>
        <taxon>Eukaryota</taxon>
        <taxon>Metazoa</taxon>
        <taxon>Chordata</taxon>
        <taxon>Craniata</taxon>
        <taxon>Vertebrata</taxon>
        <taxon>Euteleostomi</taxon>
        <taxon>Actinopterygii</taxon>
        <taxon>Neopterygii</taxon>
        <taxon>Teleostei</taxon>
        <taxon>Anguilliformes</taxon>
        <taxon>Synaphobranchidae</taxon>
        <taxon>Synaphobranchus</taxon>
    </lineage>
</organism>
<keyword evidence="2" id="KW-1133">Transmembrane helix</keyword>
<keyword evidence="2" id="KW-0812">Transmembrane</keyword>
<feature type="domain" description="SWIM-type" evidence="3">
    <location>
        <begin position="350"/>
        <end position="386"/>
    </location>
</feature>
<comment type="caution">
    <text evidence="4">The sequence shown here is derived from an EMBL/GenBank/DDBJ whole genome shotgun (WGS) entry which is preliminary data.</text>
</comment>
<dbReference type="Proteomes" id="UP001152622">
    <property type="component" value="Chromosome 12"/>
</dbReference>
<keyword evidence="1" id="KW-0479">Metal-binding</keyword>
<dbReference type="InterPro" id="IPR007527">
    <property type="entry name" value="Znf_SWIM"/>
</dbReference>
<keyword evidence="5" id="KW-1185">Reference proteome</keyword>
<dbReference type="PANTHER" id="PTHR47456">
    <property type="entry name" value="PHD-TYPE DOMAIN-CONTAINING PROTEIN"/>
    <property type="match status" value="1"/>
</dbReference>
<dbReference type="InterPro" id="IPR048324">
    <property type="entry name" value="ZSWIM1-3_RNaseH-like"/>
</dbReference>
<keyword evidence="1" id="KW-0862">Zinc</keyword>
<dbReference type="PROSITE" id="PS50966">
    <property type="entry name" value="ZF_SWIM"/>
    <property type="match status" value="1"/>
</dbReference>
<name>A0A9Q1EUE1_SYNKA</name>